<dbReference type="SUPFAM" id="SSF88713">
    <property type="entry name" value="Glycoside hydrolase/deacetylase"/>
    <property type="match status" value="1"/>
</dbReference>
<accession>A0ABQ4F137</accession>
<dbReference type="Pfam" id="PF01074">
    <property type="entry name" value="Glyco_hydro_38N"/>
    <property type="match status" value="1"/>
</dbReference>
<feature type="domain" description="Glycoside hydrolase family 38 N-terminal" evidence="1">
    <location>
        <begin position="7"/>
        <end position="275"/>
    </location>
</feature>
<dbReference type="InterPro" id="IPR027291">
    <property type="entry name" value="Glyco_hydro_38_N_sf"/>
</dbReference>
<evidence type="ECO:0000313" key="2">
    <source>
        <dbReference type="EMBL" id="GIH00636.1"/>
    </source>
</evidence>
<dbReference type="InterPro" id="IPR011330">
    <property type="entry name" value="Glyco_hydro/deAcase_b/a-brl"/>
</dbReference>
<reference evidence="2 3" key="1">
    <citation type="submission" date="2021-01" db="EMBL/GenBank/DDBJ databases">
        <title>Whole genome shotgun sequence of Plantactinospora mayteni NBRC 109088.</title>
        <authorList>
            <person name="Komaki H."/>
            <person name="Tamura T."/>
        </authorList>
    </citation>
    <scope>NUCLEOTIDE SEQUENCE [LARGE SCALE GENOMIC DNA]</scope>
    <source>
        <strain evidence="2 3">NBRC 109088</strain>
    </source>
</reference>
<proteinExistence type="predicted"/>
<dbReference type="Gene3D" id="3.20.110.10">
    <property type="entry name" value="Glycoside hydrolase 38, N terminal domain"/>
    <property type="match status" value="1"/>
</dbReference>
<sequence length="833" mass="91166">MPAIEQILLIGHTHHDVGYTNSPRIVDEHHRRIVAEVLRLAEADATPRPDQFRWTFEVARPVLRFLDTAEAPEREALRRLVTEGRIAVTGGYLNMTQLPSDFELDAAYDALGALRAAGLPVRTEQHGDVNGIAWGTVEAARRAGLSRLVMALNPDHGRPPYEQPTGFWWEGPGGHRIFVWLSTHYGFGEEWGIVDGDVVAAERNIAAFVEHLSGRPDYPYDLALVHAGNDNRWPTPLFLDVVRHWNSVPGRPPMRTATIDEALDLLEAQASRADVPVVRGEWSDWWAHGHGSTAREVAVYREARSFARAAQTSLGLTVLRRAGTPALAHVLGYRRGPVRLRDEREVVADLARVDEDLLLFGEHTWGSWETYSKPHSTFSHSHWNAKAGFAYQAYDLARDLAVEGMFRLAASAPDAVTGDGVLVVNPTERDRVEPVDVEIDGARRGRLVARAPAFGVAVLPRPEPLPAGRPGREITKGAYRAVVDPARGGVVSLVDLRDGRELVDRDVAHGLGAIVVETVPSDCDHPMMRSGKDFHPDFPGPDFDRHVARGDADPEITESDDLATITWRAAPFGLPTATMTLTLYREVDVVDLDVHLVKPARLEPESILVAFPFAVADPEFLMETAGAVYAAGTEQLPDTSMDWYSIQHAIGVTNRRHGILWGSFDVPLVQVGGFHTGLWARTLDVAGGQVNSWLMNNLHFTNFQASQDGTRRYRYRFAASGSAVTAEQVRVYGRNLLEPLQARQYAGPVAAGGSGLRVEPADRLLAEVRPVGDGAVRVRLRNIGAEPVAAEVCWDGPGVTGGGPVTVPGHGLAEVTLHRSRAVAPSTPTTRAR</sequence>
<name>A0ABQ4F137_9ACTN</name>
<evidence type="ECO:0000313" key="3">
    <source>
        <dbReference type="Proteomes" id="UP000621500"/>
    </source>
</evidence>
<dbReference type="InterPro" id="IPR000602">
    <property type="entry name" value="Glyco_hydro_38_N"/>
</dbReference>
<protein>
    <recommendedName>
        <fullName evidence="1">Glycoside hydrolase family 38 N-terminal domain-containing protein</fullName>
    </recommendedName>
</protein>
<organism evidence="2 3">
    <name type="scientific">Plantactinospora mayteni</name>
    <dbReference type="NCBI Taxonomy" id="566021"/>
    <lineage>
        <taxon>Bacteria</taxon>
        <taxon>Bacillati</taxon>
        <taxon>Actinomycetota</taxon>
        <taxon>Actinomycetes</taxon>
        <taxon>Micromonosporales</taxon>
        <taxon>Micromonosporaceae</taxon>
        <taxon>Plantactinospora</taxon>
    </lineage>
</organism>
<dbReference type="InterPro" id="IPR011013">
    <property type="entry name" value="Gal_mutarotase_sf_dom"/>
</dbReference>
<dbReference type="EMBL" id="BONX01000056">
    <property type="protein sequence ID" value="GIH00636.1"/>
    <property type="molecule type" value="Genomic_DNA"/>
</dbReference>
<keyword evidence="3" id="KW-1185">Reference proteome</keyword>
<dbReference type="Proteomes" id="UP000621500">
    <property type="component" value="Unassembled WGS sequence"/>
</dbReference>
<comment type="caution">
    <text evidence="2">The sequence shown here is derived from an EMBL/GenBank/DDBJ whole genome shotgun (WGS) entry which is preliminary data.</text>
</comment>
<gene>
    <name evidence="2" type="ORF">Pma05_72080</name>
</gene>
<dbReference type="SUPFAM" id="SSF74650">
    <property type="entry name" value="Galactose mutarotase-like"/>
    <property type="match status" value="1"/>
</dbReference>
<evidence type="ECO:0000259" key="1">
    <source>
        <dbReference type="Pfam" id="PF01074"/>
    </source>
</evidence>